<evidence type="ECO:0000256" key="8">
    <source>
        <dbReference type="ARBA" id="ARBA00022989"/>
    </source>
</evidence>
<dbReference type="EMBL" id="NIOF01000012">
    <property type="protein sequence ID" value="OWQ85715.1"/>
    <property type="molecule type" value="Genomic_DNA"/>
</dbReference>
<keyword evidence="10 11" id="KW-0472">Membrane</keyword>
<keyword evidence="8 11" id="KW-1133">Transmembrane helix</keyword>
<dbReference type="GO" id="GO:0005524">
    <property type="term" value="F:ATP binding"/>
    <property type="evidence" value="ECO:0007669"/>
    <property type="project" value="UniProtKB-UniRule"/>
</dbReference>
<dbReference type="InterPro" id="IPR003820">
    <property type="entry name" value="KdpC"/>
</dbReference>
<sequence>MNSTLKMLRPALVGFALLSAITGLLYPAAVTGVAQAVFPRQAEGSLIVQDGQVVGSELIGQTFSSPRYFWGRPSATGPMGNNAAGSSGSNLGPTNAALVDAVKARVEALKTVDPHNTQPVPVDLVSASASGLDPHISMAAARYQTARVARERGLPVEAVQRLVQANTEARDLAVLGEPRVNVLKLNLALDRMSGKKLVAPVAP</sequence>
<evidence type="ECO:0000256" key="5">
    <source>
        <dbReference type="ARBA" id="ARBA00022741"/>
    </source>
</evidence>
<comment type="caution">
    <text evidence="12">The sequence shown here is derived from an EMBL/GenBank/DDBJ whole genome shotgun (WGS) entry which is preliminary data.</text>
</comment>
<evidence type="ECO:0000256" key="2">
    <source>
        <dbReference type="ARBA" id="ARBA00022475"/>
    </source>
</evidence>
<name>A0A246IZG8_9BURK</name>
<dbReference type="Pfam" id="PF02669">
    <property type="entry name" value="KdpC"/>
    <property type="match status" value="1"/>
</dbReference>
<comment type="subunit">
    <text evidence="11">The system is composed of three essential subunits: KdpA, KdpB and KdpC.</text>
</comment>
<accession>A0A246IZG8</accession>
<dbReference type="NCBIfam" id="TIGR00681">
    <property type="entry name" value="kdpC"/>
    <property type="match status" value="1"/>
</dbReference>
<evidence type="ECO:0000313" key="13">
    <source>
        <dbReference type="Proteomes" id="UP000197468"/>
    </source>
</evidence>
<dbReference type="HAMAP" id="MF_00276">
    <property type="entry name" value="KdpC"/>
    <property type="match status" value="1"/>
</dbReference>
<dbReference type="PIRSF" id="PIRSF001296">
    <property type="entry name" value="K_ATPase_KdpC"/>
    <property type="match status" value="1"/>
</dbReference>
<keyword evidence="4 11" id="KW-0812">Transmembrane</keyword>
<dbReference type="RefSeq" id="WP_088387018.1">
    <property type="nucleotide sequence ID" value="NZ_NIOF01000012.1"/>
</dbReference>
<gene>
    <name evidence="11" type="primary">kdpC</name>
    <name evidence="12" type="ORF">CDN99_21805</name>
</gene>
<dbReference type="NCBIfam" id="NF001454">
    <property type="entry name" value="PRK00315.1"/>
    <property type="match status" value="1"/>
</dbReference>
<keyword evidence="13" id="KW-1185">Reference proteome</keyword>
<evidence type="ECO:0000256" key="4">
    <source>
        <dbReference type="ARBA" id="ARBA00022692"/>
    </source>
</evidence>
<dbReference type="PANTHER" id="PTHR30042">
    <property type="entry name" value="POTASSIUM-TRANSPORTING ATPASE C CHAIN"/>
    <property type="match status" value="1"/>
</dbReference>
<reference evidence="12 13" key="1">
    <citation type="journal article" date="2008" name="Int. J. Syst. Evol. Microbiol.">
        <title>Description of Roseateles aquatilis sp. nov. and Roseateles terrae sp. nov., in the class Betaproteobacteria, and emended description of the genus Roseateles.</title>
        <authorList>
            <person name="Gomila M."/>
            <person name="Bowien B."/>
            <person name="Falsen E."/>
            <person name="Moore E.R."/>
            <person name="Lalucat J."/>
        </authorList>
    </citation>
    <scope>NUCLEOTIDE SEQUENCE [LARGE SCALE GENOMIC DNA]</scope>
    <source>
        <strain evidence="12 13">CCUG 48205</strain>
    </source>
</reference>
<evidence type="ECO:0000256" key="6">
    <source>
        <dbReference type="ARBA" id="ARBA00022840"/>
    </source>
</evidence>
<evidence type="ECO:0000256" key="11">
    <source>
        <dbReference type="HAMAP-Rule" id="MF_00276"/>
    </source>
</evidence>
<protein>
    <recommendedName>
        <fullName evidence="11">Potassium-transporting ATPase KdpC subunit</fullName>
    </recommendedName>
    <alternativeName>
        <fullName evidence="11">ATP phosphohydrolase [potassium-transporting] C chain</fullName>
    </alternativeName>
    <alternativeName>
        <fullName evidence="11">Potassium-binding and translocating subunit C</fullName>
    </alternativeName>
    <alternativeName>
        <fullName evidence="11">Potassium-translocating ATPase C chain</fullName>
    </alternativeName>
</protein>
<proteinExistence type="inferred from homology"/>
<keyword evidence="3 11" id="KW-0633">Potassium transport</keyword>
<dbReference type="GO" id="GO:0016787">
    <property type="term" value="F:hydrolase activity"/>
    <property type="evidence" value="ECO:0007669"/>
    <property type="project" value="UniProtKB-KW"/>
</dbReference>
<dbReference type="AlphaFoldDB" id="A0A246IZG8"/>
<keyword evidence="1 11" id="KW-0813">Transport</keyword>
<dbReference type="OrthoDB" id="9788285at2"/>
<comment type="similarity">
    <text evidence="11">Belongs to the KdpC family.</text>
</comment>
<comment type="function">
    <text evidence="11">Part of the high-affinity ATP-driven potassium transport (or Kdp) system, which catalyzes the hydrolysis of ATP coupled with the electrogenic transport of potassium into the cytoplasm. This subunit acts as a catalytic chaperone that increases the ATP-binding affinity of the ATP-hydrolyzing subunit KdpB by the formation of a transient KdpB/KdpC/ATP ternary complex.</text>
</comment>
<organism evidence="12 13">
    <name type="scientific">Roseateles aquatilis</name>
    <dbReference type="NCBI Taxonomy" id="431061"/>
    <lineage>
        <taxon>Bacteria</taxon>
        <taxon>Pseudomonadati</taxon>
        <taxon>Pseudomonadota</taxon>
        <taxon>Betaproteobacteria</taxon>
        <taxon>Burkholderiales</taxon>
        <taxon>Sphaerotilaceae</taxon>
        <taxon>Roseateles</taxon>
    </lineage>
</organism>
<comment type="subcellular location">
    <subcellularLocation>
        <location evidence="11">Cell membrane</location>
        <topology evidence="11">Single-pass membrane protein</topology>
    </subcellularLocation>
</comment>
<keyword evidence="12" id="KW-0378">Hydrolase</keyword>
<dbReference type="PANTHER" id="PTHR30042:SF2">
    <property type="entry name" value="POTASSIUM-TRANSPORTING ATPASE KDPC SUBUNIT"/>
    <property type="match status" value="1"/>
</dbReference>
<dbReference type="GO" id="GO:0008556">
    <property type="term" value="F:P-type potassium transmembrane transporter activity"/>
    <property type="evidence" value="ECO:0007669"/>
    <property type="project" value="InterPro"/>
</dbReference>
<evidence type="ECO:0000256" key="1">
    <source>
        <dbReference type="ARBA" id="ARBA00022448"/>
    </source>
</evidence>
<dbReference type="Proteomes" id="UP000197468">
    <property type="component" value="Unassembled WGS sequence"/>
</dbReference>
<keyword evidence="6 11" id="KW-0067">ATP-binding</keyword>
<evidence type="ECO:0000313" key="12">
    <source>
        <dbReference type="EMBL" id="OWQ85715.1"/>
    </source>
</evidence>
<keyword evidence="5 11" id="KW-0547">Nucleotide-binding</keyword>
<evidence type="ECO:0000256" key="9">
    <source>
        <dbReference type="ARBA" id="ARBA00023065"/>
    </source>
</evidence>
<keyword evidence="9 11" id="KW-0406">Ion transport</keyword>
<evidence type="ECO:0000256" key="10">
    <source>
        <dbReference type="ARBA" id="ARBA00023136"/>
    </source>
</evidence>
<keyword evidence="7 11" id="KW-0630">Potassium</keyword>
<evidence type="ECO:0000256" key="3">
    <source>
        <dbReference type="ARBA" id="ARBA00022538"/>
    </source>
</evidence>
<dbReference type="GO" id="GO:0005886">
    <property type="term" value="C:plasma membrane"/>
    <property type="evidence" value="ECO:0007669"/>
    <property type="project" value="UniProtKB-SubCell"/>
</dbReference>
<evidence type="ECO:0000256" key="7">
    <source>
        <dbReference type="ARBA" id="ARBA00022958"/>
    </source>
</evidence>
<keyword evidence="2 11" id="KW-1003">Cell membrane</keyword>